<protein>
    <submittedName>
        <fullName evidence="1">Uncharacterized protein</fullName>
    </submittedName>
</protein>
<comment type="caution">
    <text evidence="1">The sequence shown here is derived from an EMBL/GenBank/DDBJ whole genome shotgun (WGS) entry which is preliminary data.</text>
</comment>
<organism evidence="1 2">
    <name type="scientific">Galdieria yellowstonensis</name>
    <dbReference type="NCBI Taxonomy" id="3028027"/>
    <lineage>
        <taxon>Eukaryota</taxon>
        <taxon>Rhodophyta</taxon>
        <taxon>Bangiophyceae</taxon>
        <taxon>Galdieriales</taxon>
        <taxon>Galdieriaceae</taxon>
        <taxon>Galdieria</taxon>
    </lineage>
</organism>
<proteinExistence type="predicted"/>
<name>A0AAV9IBS6_9RHOD</name>
<evidence type="ECO:0000313" key="2">
    <source>
        <dbReference type="Proteomes" id="UP001300502"/>
    </source>
</evidence>
<accession>A0AAV9IBS6</accession>
<dbReference type="EMBL" id="JANCYU010000026">
    <property type="protein sequence ID" value="KAK4524910.1"/>
    <property type="molecule type" value="Genomic_DNA"/>
</dbReference>
<keyword evidence="2" id="KW-1185">Reference proteome</keyword>
<dbReference type="Proteomes" id="UP001300502">
    <property type="component" value="Unassembled WGS sequence"/>
</dbReference>
<reference evidence="1 2" key="1">
    <citation type="submission" date="2022-07" db="EMBL/GenBank/DDBJ databases">
        <title>Genome-wide signatures of adaptation to extreme environments.</title>
        <authorList>
            <person name="Cho C.H."/>
            <person name="Yoon H.S."/>
        </authorList>
    </citation>
    <scope>NUCLEOTIDE SEQUENCE [LARGE SCALE GENOMIC DNA]</scope>
    <source>
        <strain evidence="1 2">108.79 E11</strain>
    </source>
</reference>
<gene>
    <name evidence="1" type="ORF">GAYE_SCF06G2812</name>
</gene>
<evidence type="ECO:0000313" key="1">
    <source>
        <dbReference type="EMBL" id="KAK4524910.1"/>
    </source>
</evidence>
<sequence>MVVRQVHWTQIFVSYSMKIDRKYANVWLEDVPNLALESSETEVSELLRDRVKVGREEFSVENTSMEVAASLLLSRKFGEDFPLKFFGSRLSMGLLRQGLITLWNTLVDEQNSEDVNVSSAATGLRKSIYVCLIAVLARHFGIPVQYIGNTGDLLRDLSKETLVASNFAAMLLFMNLKILDELSPFFTLEVLIMNIA</sequence>
<dbReference type="AlphaFoldDB" id="A0AAV9IBS6"/>